<evidence type="ECO:0000256" key="1">
    <source>
        <dbReference type="SAM" id="MobiDB-lite"/>
    </source>
</evidence>
<evidence type="ECO:0000313" key="4">
    <source>
        <dbReference type="Proteomes" id="UP001515480"/>
    </source>
</evidence>
<dbReference type="PROSITE" id="PS50003">
    <property type="entry name" value="PH_DOMAIN"/>
    <property type="match status" value="1"/>
</dbReference>
<evidence type="ECO:0000259" key="2">
    <source>
        <dbReference type="PROSITE" id="PS50003"/>
    </source>
</evidence>
<name>A0AB34JGA3_PRYPA</name>
<feature type="domain" description="PH" evidence="2">
    <location>
        <begin position="1"/>
        <end position="45"/>
    </location>
</feature>
<feature type="region of interest" description="Disordered" evidence="1">
    <location>
        <begin position="292"/>
        <end position="313"/>
    </location>
</feature>
<keyword evidence="4" id="KW-1185">Reference proteome</keyword>
<feature type="region of interest" description="Disordered" evidence="1">
    <location>
        <begin position="233"/>
        <end position="253"/>
    </location>
</feature>
<dbReference type="AlphaFoldDB" id="A0AB34JGA3"/>
<dbReference type="Proteomes" id="UP001515480">
    <property type="component" value="Unassembled WGS sequence"/>
</dbReference>
<dbReference type="EMBL" id="JBGBPQ010000008">
    <property type="protein sequence ID" value="KAL1520511.1"/>
    <property type="molecule type" value="Genomic_DNA"/>
</dbReference>
<dbReference type="InterPro" id="IPR001849">
    <property type="entry name" value="PH_domain"/>
</dbReference>
<sequence length="477" mass="51575">MFELRSYSQGADGYAVAAAALASAATKANEEEGDEWVREVRRQAERVQTEAVEKAHQLCLEEVGRACHMLSEQMQQIVSPMGESLRKLQQEQARLRARTEQDKLRPCLDKMATTQQWLHDQLSELQAMCAKAQNSRPSAASPGSTSPPRHFAAAGYAHASRPAPTTYPDALGRMMPLTPAPRGIRRLKDGGPRTVAAFDVVLGQTVSSQPESPRGYVPPQISTVESVVDHSLSSQVKQRGRPPARASPETAGELEGVVGQKFAMSARSTALSPRPASASRVVPPCTIPVRMVRGDSDNTPSRASSARRGRDMCRGSSGFAALRTRAPSALLQEGCNSARSPNSALRAQLLLVGTFPDPPAAAANATAAQEQTPFISFQNYSRSGDPFNASSAQRRTHAVGYVPSARHRAEINDADRFPNSIFYSRDKLDTMRAKEQNAFAGLDADLAGSKGDFLVKINSGRSRANARISSRQARARW</sequence>
<proteinExistence type="predicted"/>
<organism evidence="3 4">
    <name type="scientific">Prymnesium parvum</name>
    <name type="common">Toxic golden alga</name>
    <dbReference type="NCBI Taxonomy" id="97485"/>
    <lineage>
        <taxon>Eukaryota</taxon>
        <taxon>Haptista</taxon>
        <taxon>Haptophyta</taxon>
        <taxon>Prymnesiophyceae</taxon>
        <taxon>Prymnesiales</taxon>
        <taxon>Prymnesiaceae</taxon>
        <taxon>Prymnesium</taxon>
    </lineage>
</organism>
<gene>
    <name evidence="3" type="ORF">AB1Y20_022090</name>
</gene>
<protein>
    <recommendedName>
        <fullName evidence="2">PH domain-containing protein</fullName>
    </recommendedName>
</protein>
<accession>A0AB34JGA3</accession>
<comment type="caution">
    <text evidence="3">The sequence shown here is derived from an EMBL/GenBank/DDBJ whole genome shotgun (WGS) entry which is preliminary data.</text>
</comment>
<reference evidence="3 4" key="1">
    <citation type="journal article" date="2024" name="Science">
        <title>Giant polyketide synthase enzymes in the biosynthesis of giant marine polyether toxins.</title>
        <authorList>
            <person name="Fallon T.R."/>
            <person name="Shende V.V."/>
            <person name="Wierzbicki I.H."/>
            <person name="Pendleton A.L."/>
            <person name="Watervoot N.F."/>
            <person name="Auber R.P."/>
            <person name="Gonzalez D.J."/>
            <person name="Wisecaver J.H."/>
            <person name="Moore B.S."/>
        </authorList>
    </citation>
    <scope>NUCLEOTIDE SEQUENCE [LARGE SCALE GENOMIC DNA]</scope>
    <source>
        <strain evidence="3 4">12B1</strain>
    </source>
</reference>
<evidence type="ECO:0000313" key="3">
    <source>
        <dbReference type="EMBL" id="KAL1520511.1"/>
    </source>
</evidence>